<dbReference type="EMBL" id="VSSQ01073355">
    <property type="protein sequence ID" value="MPN24492.1"/>
    <property type="molecule type" value="Genomic_DNA"/>
</dbReference>
<protein>
    <recommendedName>
        <fullName evidence="2">IS110 family transposase</fullName>
    </recommendedName>
</protein>
<reference evidence="1" key="1">
    <citation type="submission" date="2019-08" db="EMBL/GenBank/DDBJ databases">
        <authorList>
            <person name="Kucharzyk K."/>
            <person name="Murdoch R.W."/>
            <person name="Higgins S."/>
            <person name="Loffler F."/>
        </authorList>
    </citation>
    <scope>NUCLEOTIDE SEQUENCE</scope>
</reference>
<proteinExistence type="predicted"/>
<comment type="caution">
    <text evidence="1">The sequence shown here is derived from an EMBL/GenBank/DDBJ whole genome shotgun (WGS) entry which is preliminary data.</text>
</comment>
<evidence type="ECO:0008006" key="2">
    <source>
        <dbReference type="Google" id="ProtNLM"/>
    </source>
</evidence>
<name>A0A645GEP7_9ZZZZ</name>
<gene>
    <name evidence="1" type="ORF">SDC9_171891</name>
</gene>
<dbReference type="AlphaFoldDB" id="A0A645GEP7"/>
<sequence>MYERMKGKGKNGKVALIAVCSKLLKQSFGVLKSGKKYNENHVSILT</sequence>
<organism evidence="1">
    <name type="scientific">bioreactor metagenome</name>
    <dbReference type="NCBI Taxonomy" id="1076179"/>
    <lineage>
        <taxon>unclassified sequences</taxon>
        <taxon>metagenomes</taxon>
        <taxon>ecological metagenomes</taxon>
    </lineage>
</organism>
<accession>A0A645GEP7</accession>
<evidence type="ECO:0000313" key="1">
    <source>
        <dbReference type="EMBL" id="MPN24492.1"/>
    </source>
</evidence>